<evidence type="ECO:0000313" key="3">
    <source>
        <dbReference type="Proteomes" id="UP000199411"/>
    </source>
</evidence>
<dbReference type="PANTHER" id="PTHR23131:SF0">
    <property type="entry name" value="ENDORIBONUCLEASE LACTB2"/>
    <property type="match status" value="1"/>
</dbReference>
<dbReference type="Pfam" id="PF00753">
    <property type="entry name" value="Lactamase_B"/>
    <property type="match status" value="1"/>
</dbReference>
<dbReference type="InterPro" id="IPR050662">
    <property type="entry name" value="Sec-metab_biosynth-thioest"/>
</dbReference>
<proteinExistence type="predicted"/>
<dbReference type="InterPro" id="IPR036866">
    <property type="entry name" value="RibonucZ/Hydroxyglut_hydro"/>
</dbReference>
<keyword evidence="3" id="KW-1185">Reference proteome</keyword>
<dbReference type="SMART" id="SM00849">
    <property type="entry name" value="Lactamase_B"/>
    <property type="match status" value="1"/>
</dbReference>
<evidence type="ECO:0000259" key="1">
    <source>
        <dbReference type="SMART" id="SM00849"/>
    </source>
</evidence>
<feature type="domain" description="Metallo-beta-lactamase" evidence="1">
    <location>
        <begin position="12"/>
        <end position="216"/>
    </location>
</feature>
<evidence type="ECO:0000313" key="2">
    <source>
        <dbReference type="EMBL" id="SDC43316.1"/>
    </source>
</evidence>
<name>A0A1G6LKX0_9BACT</name>
<gene>
    <name evidence="2" type="ORF">SAMN05660835_00829</name>
</gene>
<dbReference type="PANTHER" id="PTHR23131">
    <property type="entry name" value="ENDORIBONUCLEASE LACTB2"/>
    <property type="match status" value="1"/>
</dbReference>
<sequence length="316" mass="37092">MDRHTLDTPYPVGPVHFYTCELSGDIIMFDTGPYTFVALDYIKKNINLNRLKYVFITHSHADHYGLENFIAKNSQARIFMPKMDHLKFTNLQTRIEISKKLLLKYGFSTDYIEKIKVMLLNFVNSVPLPINYEILEESKFDIDLNYMFCPGHSKSDAVYLFNGYAITGDCLLNNIFQTPLLDVDYDKNDRFNNYEAYCSTLLKFPILEKYTILPGHRKHSSIEEIVVFYVTKIIERASLIQDHCDKLVFDIIKNTIPYALNDPFTAYIKASEVLFFLDFLLNPYLLKESLEKINIIDSHLLRMFDRIFLKKVYQKN</sequence>
<dbReference type="OrthoDB" id="9802248at2"/>
<reference evidence="3" key="1">
    <citation type="submission" date="2016-10" db="EMBL/GenBank/DDBJ databases">
        <authorList>
            <person name="Varghese N."/>
            <person name="Submissions S."/>
        </authorList>
    </citation>
    <scope>NUCLEOTIDE SEQUENCE [LARGE SCALE GENOMIC DNA]</scope>
    <source>
        <strain evidence="3">DSM 8415</strain>
    </source>
</reference>
<dbReference type="Proteomes" id="UP000199411">
    <property type="component" value="Unassembled WGS sequence"/>
</dbReference>
<accession>A0A1G6LKX0</accession>
<dbReference type="RefSeq" id="WP_092128367.1">
    <property type="nucleotide sequence ID" value="NZ_FMYU01000005.1"/>
</dbReference>
<dbReference type="EMBL" id="FMYU01000005">
    <property type="protein sequence ID" value="SDC43316.1"/>
    <property type="molecule type" value="Genomic_DNA"/>
</dbReference>
<dbReference type="InterPro" id="IPR001279">
    <property type="entry name" value="Metallo-B-lactamas"/>
</dbReference>
<organism evidence="2 3">
    <name type="scientific">Desulfurella multipotens</name>
    <dbReference type="NCBI Taxonomy" id="79269"/>
    <lineage>
        <taxon>Bacteria</taxon>
        <taxon>Pseudomonadati</taxon>
        <taxon>Campylobacterota</taxon>
        <taxon>Desulfurellia</taxon>
        <taxon>Desulfurellales</taxon>
        <taxon>Desulfurellaceae</taxon>
        <taxon>Desulfurella</taxon>
    </lineage>
</organism>
<dbReference type="SUPFAM" id="SSF56281">
    <property type="entry name" value="Metallo-hydrolase/oxidoreductase"/>
    <property type="match status" value="1"/>
</dbReference>
<dbReference type="AlphaFoldDB" id="A0A1G6LKX0"/>
<dbReference type="Gene3D" id="3.60.15.10">
    <property type="entry name" value="Ribonuclease Z/Hydroxyacylglutathione hydrolase-like"/>
    <property type="match status" value="1"/>
</dbReference>
<protein>
    <submittedName>
        <fullName evidence="2">Glyoxylase, beta-lactamase superfamily II</fullName>
    </submittedName>
</protein>